<protein>
    <submittedName>
        <fullName evidence="2">Uncharacterized protein</fullName>
    </submittedName>
</protein>
<evidence type="ECO:0000313" key="2">
    <source>
        <dbReference type="EMBL" id="KAJ7031253.1"/>
    </source>
</evidence>
<organism evidence="2 3">
    <name type="scientific">Mycena alexandri</name>
    <dbReference type="NCBI Taxonomy" id="1745969"/>
    <lineage>
        <taxon>Eukaryota</taxon>
        <taxon>Fungi</taxon>
        <taxon>Dikarya</taxon>
        <taxon>Basidiomycota</taxon>
        <taxon>Agaricomycotina</taxon>
        <taxon>Agaricomycetes</taxon>
        <taxon>Agaricomycetidae</taxon>
        <taxon>Agaricales</taxon>
        <taxon>Marasmiineae</taxon>
        <taxon>Mycenaceae</taxon>
        <taxon>Mycena</taxon>
    </lineage>
</organism>
<gene>
    <name evidence="2" type="ORF">C8F04DRAFT_1263078</name>
</gene>
<comment type="caution">
    <text evidence="2">The sequence shown here is derived from an EMBL/GenBank/DDBJ whole genome shotgun (WGS) entry which is preliminary data.</text>
</comment>
<feature type="region of interest" description="Disordered" evidence="1">
    <location>
        <begin position="142"/>
        <end position="166"/>
    </location>
</feature>
<dbReference type="Proteomes" id="UP001218188">
    <property type="component" value="Unassembled WGS sequence"/>
</dbReference>
<feature type="compositionally biased region" description="Polar residues" evidence="1">
    <location>
        <begin position="144"/>
        <end position="153"/>
    </location>
</feature>
<name>A0AAD6WXS2_9AGAR</name>
<evidence type="ECO:0000313" key="3">
    <source>
        <dbReference type="Proteomes" id="UP001218188"/>
    </source>
</evidence>
<keyword evidence="3" id="KW-1185">Reference proteome</keyword>
<proteinExistence type="predicted"/>
<dbReference type="AlphaFoldDB" id="A0AAD6WXS2"/>
<feature type="compositionally biased region" description="Pro residues" evidence="1">
    <location>
        <begin position="155"/>
        <end position="166"/>
    </location>
</feature>
<sequence>MAPIPPQDLTPTSLINAKGAQLKFWIVKTNEVAEKKILNLSGTNDVLRERLAVYYGVDLTVNPAAETVTAPTLDESIRDRQWADLEALGVEWRNTVSAGAIFKLIKITYHIVPEQQINGLGSTSDLFQQSAQSSRMRKEVMETRSGTFTSSGSLPPLPLPQDTPPSNFPTTPFHMSTSSAQIIPTAVADQTVLAPTPPSSHLTTTHAAEAQREVAILGDLSTAIAGLERCEGLRHVIRQIESGEVQTIRDRYGPSEVGRRGTAHASWPKYSNLVSKRERLGRVLEQDFGGDKERFFTFFSVPPPVSKKRKRAADEPAPPEEHFRSFRKIVEAIPWRDIDLVTERRNPAYLDRDGEFADTLWREKWGTKNSWEVWREIGKEHYVKLKG</sequence>
<accession>A0AAD6WXS2</accession>
<evidence type="ECO:0000256" key="1">
    <source>
        <dbReference type="SAM" id="MobiDB-lite"/>
    </source>
</evidence>
<reference evidence="2" key="1">
    <citation type="submission" date="2023-03" db="EMBL/GenBank/DDBJ databases">
        <title>Massive genome expansion in bonnet fungi (Mycena s.s.) driven by repeated elements and novel gene families across ecological guilds.</title>
        <authorList>
            <consortium name="Lawrence Berkeley National Laboratory"/>
            <person name="Harder C.B."/>
            <person name="Miyauchi S."/>
            <person name="Viragh M."/>
            <person name="Kuo A."/>
            <person name="Thoen E."/>
            <person name="Andreopoulos B."/>
            <person name="Lu D."/>
            <person name="Skrede I."/>
            <person name="Drula E."/>
            <person name="Henrissat B."/>
            <person name="Morin E."/>
            <person name="Kohler A."/>
            <person name="Barry K."/>
            <person name="LaButti K."/>
            <person name="Morin E."/>
            <person name="Salamov A."/>
            <person name="Lipzen A."/>
            <person name="Mereny Z."/>
            <person name="Hegedus B."/>
            <person name="Baldrian P."/>
            <person name="Stursova M."/>
            <person name="Weitz H."/>
            <person name="Taylor A."/>
            <person name="Grigoriev I.V."/>
            <person name="Nagy L.G."/>
            <person name="Martin F."/>
            <person name="Kauserud H."/>
        </authorList>
    </citation>
    <scope>NUCLEOTIDE SEQUENCE</scope>
    <source>
        <strain evidence="2">CBHHK200</strain>
    </source>
</reference>
<dbReference type="EMBL" id="JARJCM010000083">
    <property type="protein sequence ID" value="KAJ7031253.1"/>
    <property type="molecule type" value="Genomic_DNA"/>
</dbReference>